<accession>A0A8J7PII1</accession>
<dbReference type="Proteomes" id="UP000664277">
    <property type="component" value="Unassembled WGS sequence"/>
</dbReference>
<organism evidence="1 2">
    <name type="scientific">Candidatus Obscuribacter phosphatis</name>
    <dbReference type="NCBI Taxonomy" id="1906157"/>
    <lineage>
        <taxon>Bacteria</taxon>
        <taxon>Bacillati</taxon>
        <taxon>Candidatus Melainabacteria</taxon>
        <taxon>Candidatus Obscuribacterales</taxon>
        <taxon>Candidatus Obscuribacteraceae</taxon>
        <taxon>Candidatus Obscuribacter</taxon>
    </lineage>
</organism>
<gene>
    <name evidence="1" type="ORF">J0M35_11545</name>
</gene>
<dbReference type="AlphaFoldDB" id="A0A8J7PII1"/>
<evidence type="ECO:0000313" key="1">
    <source>
        <dbReference type="EMBL" id="MBN8660993.1"/>
    </source>
</evidence>
<evidence type="ECO:0000313" key="2">
    <source>
        <dbReference type="Proteomes" id="UP000664277"/>
    </source>
</evidence>
<protein>
    <submittedName>
        <fullName evidence="1">DUF4330 domain-containing protein</fullName>
    </submittedName>
</protein>
<name>A0A8J7PII1_9BACT</name>
<sequence>MAERKYLKLNIIDYSILASCIVAALGLGLAKAGYAGVDQKIQGTPKVNIEVFITGLKTKDPSLFKPGEKASITIRNQPVHPPMTIVKCDHWQKQISFLAPDGKKAVAFPDPANSIAHDFLVTVQDDSEKTEDGYVIRGNKIKVGNQIELEAFKYRVQGVVVDIYQAN</sequence>
<dbReference type="EMBL" id="JAFLCK010000015">
    <property type="protein sequence ID" value="MBN8660993.1"/>
    <property type="molecule type" value="Genomic_DNA"/>
</dbReference>
<dbReference type="Pfam" id="PF14221">
    <property type="entry name" value="DUF4330"/>
    <property type="match status" value="1"/>
</dbReference>
<reference evidence="1" key="1">
    <citation type="submission" date="2021-02" db="EMBL/GenBank/DDBJ databases">
        <title>Genome-Resolved Metagenomics of a Microbial Community Performing Photosynthetic Biological Nutrient Removal.</title>
        <authorList>
            <person name="Mcdaniel E.A."/>
        </authorList>
    </citation>
    <scope>NUCLEOTIDE SEQUENCE</scope>
    <source>
        <strain evidence="1">UWPOB_OBS1</strain>
    </source>
</reference>
<dbReference type="InterPro" id="IPR025480">
    <property type="entry name" value="DUF4330"/>
</dbReference>
<comment type="caution">
    <text evidence="1">The sequence shown here is derived from an EMBL/GenBank/DDBJ whole genome shotgun (WGS) entry which is preliminary data.</text>
</comment>
<proteinExistence type="predicted"/>